<dbReference type="EMBL" id="JAFHAP010000009">
    <property type="protein sequence ID" value="MBN2909998.1"/>
    <property type="molecule type" value="Genomic_DNA"/>
</dbReference>
<protein>
    <submittedName>
        <fullName evidence="2">Carboxypeptidase regulatory-like domain-containing protein</fullName>
    </submittedName>
</protein>
<organism evidence="2 3">
    <name type="scientific">Polycladomyces zharkentensis</name>
    <dbReference type="NCBI Taxonomy" id="2807616"/>
    <lineage>
        <taxon>Bacteria</taxon>
        <taxon>Bacillati</taxon>
        <taxon>Bacillota</taxon>
        <taxon>Bacilli</taxon>
        <taxon>Bacillales</taxon>
        <taxon>Thermoactinomycetaceae</taxon>
        <taxon>Polycladomyces</taxon>
    </lineage>
</organism>
<dbReference type="RefSeq" id="WP_205495531.1">
    <property type="nucleotide sequence ID" value="NZ_JAFHAP010000009.1"/>
</dbReference>
<keyword evidence="1" id="KW-0732">Signal</keyword>
<feature type="chain" id="PRO_5046975757" evidence="1">
    <location>
        <begin position="25"/>
        <end position="141"/>
    </location>
</feature>
<dbReference type="SUPFAM" id="SSF49452">
    <property type="entry name" value="Starch-binding domain-like"/>
    <property type="match status" value="1"/>
</dbReference>
<dbReference type="Proteomes" id="UP001177120">
    <property type="component" value="Unassembled WGS sequence"/>
</dbReference>
<gene>
    <name evidence="2" type="ORF">JQC72_10775</name>
</gene>
<feature type="signal peptide" evidence="1">
    <location>
        <begin position="1"/>
        <end position="24"/>
    </location>
</feature>
<dbReference type="InterPro" id="IPR013784">
    <property type="entry name" value="Carb-bd-like_fold"/>
</dbReference>
<keyword evidence="3" id="KW-1185">Reference proteome</keyword>
<evidence type="ECO:0000313" key="2">
    <source>
        <dbReference type="EMBL" id="MBN2909998.1"/>
    </source>
</evidence>
<evidence type="ECO:0000313" key="3">
    <source>
        <dbReference type="Proteomes" id="UP001177120"/>
    </source>
</evidence>
<accession>A0ABS2WKJ1</accession>
<dbReference type="Gene3D" id="2.60.40.1120">
    <property type="entry name" value="Carboxypeptidase-like, regulatory domain"/>
    <property type="match status" value="1"/>
</dbReference>
<reference evidence="2" key="1">
    <citation type="journal article" date="2024" name="Int. J. Syst. Evol. Microbiol.">
        <title>Polycladomyces zharkentensis sp. nov., a novel thermophilic cellulose- and starch-degrading member of the Bacillota from a geothermal aquifer in Kazakhstan.</title>
        <authorList>
            <person name="Mashzhan A."/>
            <person name="Kistaubayeva A."/>
            <person name="Javier-Lopez R."/>
            <person name="Bissenova U."/>
            <person name="Bissenbay A."/>
            <person name="Birkeland N.K."/>
        </authorList>
    </citation>
    <scope>NUCLEOTIDE SEQUENCE</scope>
    <source>
        <strain evidence="2">ZKZ2T</strain>
    </source>
</reference>
<proteinExistence type="predicted"/>
<comment type="caution">
    <text evidence="2">The sequence shown here is derived from an EMBL/GenBank/DDBJ whole genome shotgun (WGS) entry which is preliminary data.</text>
</comment>
<dbReference type="Pfam" id="PF13620">
    <property type="entry name" value="CarboxypepD_reg"/>
    <property type="match status" value="1"/>
</dbReference>
<sequence>MITTAKKVGFALLMLCLIPLLAFCQPNGKETPTNDRDHSQGNRQTDLDRHLVTVTGKVTDTDVRPISKAKYSIDSIRTEVPFSIPEMLYYTDNTGTFTDRLPPGRYKYTFFKEGYETHEQTIEVKKGRNNVFTFRLKKKSN</sequence>
<evidence type="ECO:0000256" key="1">
    <source>
        <dbReference type="SAM" id="SignalP"/>
    </source>
</evidence>
<name>A0ABS2WKJ1_9BACL</name>